<dbReference type="AlphaFoldDB" id="A0A3M7R9V4"/>
<evidence type="ECO:0000313" key="2">
    <source>
        <dbReference type="Proteomes" id="UP000276133"/>
    </source>
</evidence>
<dbReference type="Proteomes" id="UP000276133">
    <property type="component" value="Unassembled WGS sequence"/>
</dbReference>
<sequence>MPLKKFDHLSDKKMVTMQFIKNDSLGISCIPHDVEVLNPMLKKGIKSVEGVHRLNEELRKLSYKECLTVRQKCLYKMELLYKSSSEWVKKVSKMTDNQLIIYYY</sequence>
<keyword evidence="2" id="KW-1185">Reference proteome</keyword>
<organism evidence="1 2">
    <name type="scientific">Brachionus plicatilis</name>
    <name type="common">Marine rotifer</name>
    <name type="synonym">Brachionus muelleri</name>
    <dbReference type="NCBI Taxonomy" id="10195"/>
    <lineage>
        <taxon>Eukaryota</taxon>
        <taxon>Metazoa</taxon>
        <taxon>Spiralia</taxon>
        <taxon>Gnathifera</taxon>
        <taxon>Rotifera</taxon>
        <taxon>Eurotatoria</taxon>
        <taxon>Monogononta</taxon>
        <taxon>Pseudotrocha</taxon>
        <taxon>Ploima</taxon>
        <taxon>Brachionidae</taxon>
        <taxon>Brachionus</taxon>
    </lineage>
</organism>
<name>A0A3M7R9V4_BRAPC</name>
<reference evidence="1 2" key="1">
    <citation type="journal article" date="2018" name="Sci. Rep.">
        <title>Genomic signatures of local adaptation to the degree of environmental predictability in rotifers.</title>
        <authorList>
            <person name="Franch-Gras L."/>
            <person name="Hahn C."/>
            <person name="Garcia-Roger E.M."/>
            <person name="Carmona M.J."/>
            <person name="Serra M."/>
            <person name="Gomez A."/>
        </authorList>
    </citation>
    <scope>NUCLEOTIDE SEQUENCE [LARGE SCALE GENOMIC DNA]</scope>
    <source>
        <strain evidence="1">HYR1</strain>
    </source>
</reference>
<comment type="caution">
    <text evidence="1">The sequence shown here is derived from an EMBL/GenBank/DDBJ whole genome shotgun (WGS) entry which is preliminary data.</text>
</comment>
<protein>
    <submittedName>
        <fullName evidence="1">Uncharacterized protein</fullName>
    </submittedName>
</protein>
<gene>
    <name evidence="1" type="ORF">BpHYR1_014483</name>
</gene>
<evidence type="ECO:0000313" key="1">
    <source>
        <dbReference type="EMBL" id="RNA20310.1"/>
    </source>
</evidence>
<accession>A0A3M7R9V4</accession>
<proteinExistence type="predicted"/>
<dbReference type="EMBL" id="REGN01003880">
    <property type="protein sequence ID" value="RNA20310.1"/>
    <property type="molecule type" value="Genomic_DNA"/>
</dbReference>